<dbReference type="Pfam" id="PF04397">
    <property type="entry name" value="LytTR"/>
    <property type="match status" value="1"/>
</dbReference>
<evidence type="ECO:0000259" key="2">
    <source>
        <dbReference type="PROSITE" id="PS50110"/>
    </source>
</evidence>
<dbReference type="PANTHER" id="PTHR37299">
    <property type="entry name" value="TRANSCRIPTIONAL REGULATOR-RELATED"/>
    <property type="match status" value="1"/>
</dbReference>
<feature type="modified residue" description="4-aspartylphosphate" evidence="1">
    <location>
        <position position="55"/>
    </location>
</feature>
<reference evidence="4" key="1">
    <citation type="journal article" date="2021" name="PeerJ">
        <title>Extensive microbial diversity within the chicken gut microbiome revealed by metagenomics and culture.</title>
        <authorList>
            <person name="Gilroy R."/>
            <person name="Ravi A."/>
            <person name="Getino M."/>
            <person name="Pursley I."/>
            <person name="Horton D.L."/>
            <person name="Alikhan N.F."/>
            <person name="Baker D."/>
            <person name="Gharbi K."/>
            <person name="Hall N."/>
            <person name="Watson M."/>
            <person name="Adriaenssens E.M."/>
            <person name="Foster-Nyarko E."/>
            <person name="Jarju S."/>
            <person name="Secka A."/>
            <person name="Antonio M."/>
            <person name="Oren A."/>
            <person name="Chaudhuri R.R."/>
            <person name="La Ragione R."/>
            <person name="Hildebrand F."/>
            <person name="Pallen M.J."/>
        </authorList>
    </citation>
    <scope>NUCLEOTIDE SEQUENCE</scope>
    <source>
        <strain evidence="4">CHK121-7720</strain>
    </source>
</reference>
<dbReference type="Proteomes" id="UP000757103">
    <property type="component" value="Unassembled WGS sequence"/>
</dbReference>
<reference evidence="4" key="2">
    <citation type="submission" date="2021-09" db="EMBL/GenBank/DDBJ databases">
        <authorList>
            <person name="Gilroy R."/>
        </authorList>
    </citation>
    <scope>NUCLEOTIDE SEQUENCE</scope>
    <source>
        <strain evidence="4">CHK121-7720</strain>
    </source>
</reference>
<protein>
    <submittedName>
        <fullName evidence="4">LytTR family DNA-binding domain-containing protein</fullName>
    </submittedName>
</protein>
<evidence type="ECO:0000313" key="5">
    <source>
        <dbReference type="Proteomes" id="UP000757103"/>
    </source>
</evidence>
<organism evidence="4 5">
    <name type="scientific">Barnesiella viscericola</name>
    <dbReference type="NCBI Taxonomy" id="397865"/>
    <lineage>
        <taxon>Bacteria</taxon>
        <taxon>Pseudomonadati</taxon>
        <taxon>Bacteroidota</taxon>
        <taxon>Bacteroidia</taxon>
        <taxon>Bacteroidales</taxon>
        <taxon>Barnesiellaceae</taxon>
        <taxon>Barnesiella</taxon>
    </lineage>
</organism>
<accession>A0A921MR15</accession>
<dbReference type="EMBL" id="DYUD01000012">
    <property type="protein sequence ID" value="HJG88561.1"/>
    <property type="molecule type" value="Genomic_DNA"/>
</dbReference>
<sequence>MKTTTCIAIDDEPLALLVITQFCERFGGLELTTFSEPRVGLEEIRRRKPDLVFLDIEMNSISGLDIARDLPPECCFIFTTAHAQYALNGFELDAVDFLHKPFAYERFEKAVEKAIRRIETRHDRTPDSIVVKQEYNNVTIPVNDILYIEAMENYTKIFRVSGGYILSRTNMKTLQEMLPEENFLRIHRSYIVPVDKVEMFSKKRIKLVGQEELLPVGRQFANHIYDTLLTRNSGGAIPNT</sequence>
<dbReference type="PROSITE" id="PS50930">
    <property type="entry name" value="HTH_LYTTR"/>
    <property type="match status" value="1"/>
</dbReference>
<feature type="domain" description="HTH LytTR-type" evidence="3">
    <location>
        <begin position="129"/>
        <end position="230"/>
    </location>
</feature>
<gene>
    <name evidence="4" type="ORF">K8U91_03670</name>
</gene>
<dbReference type="InterPro" id="IPR001789">
    <property type="entry name" value="Sig_transdc_resp-reg_receiver"/>
</dbReference>
<dbReference type="InterPro" id="IPR046947">
    <property type="entry name" value="LytR-like"/>
</dbReference>
<name>A0A921MR15_9BACT</name>
<feature type="domain" description="Response regulatory" evidence="2">
    <location>
        <begin position="5"/>
        <end position="115"/>
    </location>
</feature>
<keyword evidence="1" id="KW-0597">Phosphoprotein</keyword>
<dbReference type="SMART" id="SM00448">
    <property type="entry name" value="REC"/>
    <property type="match status" value="1"/>
</dbReference>
<dbReference type="Pfam" id="PF00072">
    <property type="entry name" value="Response_reg"/>
    <property type="match status" value="1"/>
</dbReference>
<dbReference type="AlphaFoldDB" id="A0A921MR15"/>
<dbReference type="InterPro" id="IPR007492">
    <property type="entry name" value="LytTR_DNA-bd_dom"/>
</dbReference>
<keyword evidence="4" id="KW-0238">DNA-binding</keyword>
<dbReference type="SUPFAM" id="SSF52172">
    <property type="entry name" value="CheY-like"/>
    <property type="match status" value="1"/>
</dbReference>
<evidence type="ECO:0000313" key="4">
    <source>
        <dbReference type="EMBL" id="HJG88561.1"/>
    </source>
</evidence>
<dbReference type="Gene3D" id="3.40.50.2300">
    <property type="match status" value="1"/>
</dbReference>
<dbReference type="GO" id="GO:0003677">
    <property type="term" value="F:DNA binding"/>
    <property type="evidence" value="ECO:0007669"/>
    <property type="project" value="UniProtKB-KW"/>
</dbReference>
<dbReference type="Gene3D" id="2.40.50.1020">
    <property type="entry name" value="LytTr DNA-binding domain"/>
    <property type="match status" value="1"/>
</dbReference>
<dbReference type="RefSeq" id="WP_025277822.1">
    <property type="nucleotide sequence ID" value="NZ_CAKMIC010000014.1"/>
</dbReference>
<dbReference type="GO" id="GO:0000156">
    <property type="term" value="F:phosphorelay response regulator activity"/>
    <property type="evidence" value="ECO:0007669"/>
    <property type="project" value="InterPro"/>
</dbReference>
<dbReference type="SMART" id="SM00850">
    <property type="entry name" value="LytTR"/>
    <property type="match status" value="1"/>
</dbReference>
<dbReference type="InterPro" id="IPR011006">
    <property type="entry name" value="CheY-like_superfamily"/>
</dbReference>
<dbReference type="GeneID" id="90528457"/>
<comment type="caution">
    <text evidence="4">The sequence shown here is derived from an EMBL/GenBank/DDBJ whole genome shotgun (WGS) entry which is preliminary data.</text>
</comment>
<dbReference type="PROSITE" id="PS50110">
    <property type="entry name" value="RESPONSE_REGULATORY"/>
    <property type="match status" value="1"/>
</dbReference>
<evidence type="ECO:0000259" key="3">
    <source>
        <dbReference type="PROSITE" id="PS50930"/>
    </source>
</evidence>
<evidence type="ECO:0000256" key="1">
    <source>
        <dbReference type="PROSITE-ProRule" id="PRU00169"/>
    </source>
</evidence>
<dbReference type="PANTHER" id="PTHR37299:SF1">
    <property type="entry name" value="STAGE 0 SPORULATION PROTEIN A HOMOLOG"/>
    <property type="match status" value="1"/>
</dbReference>
<proteinExistence type="predicted"/>